<evidence type="ECO:0000313" key="1">
    <source>
        <dbReference type="EMBL" id="GMK58245.1"/>
    </source>
</evidence>
<reference evidence="1" key="2">
    <citation type="submission" date="2023-06" db="EMBL/GenBank/DDBJ databases">
        <authorList>
            <person name="Kobayashi Y."/>
            <person name="Kayamori A."/>
            <person name="Aoki K."/>
            <person name="Shiwa Y."/>
            <person name="Fujita N."/>
            <person name="Sugita T."/>
            <person name="Iwasaki W."/>
            <person name="Tanaka N."/>
            <person name="Takashima M."/>
        </authorList>
    </citation>
    <scope>NUCLEOTIDE SEQUENCE</scope>
    <source>
        <strain evidence="1">HIS016</strain>
    </source>
</reference>
<sequence>MKLAALALLAVVSAAPMSFQHPMFPVADECNPHCTIPKPKDTTHLRSILCSREGRRQMFVCATCIDAAPETRHETAMDEYRRVIEACDVELFNE</sequence>
<dbReference type="Proteomes" id="UP001222932">
    <property type="component" value="Unassembled WGS sequence"/>
</dbReference>
<evidence type="ECO:0000313" key="2">
    <source>
        <dbReference type="Proteomes" id="UP001222932"/>
    </source>
</evidence>
<proteinExistence type="predicted"/>
<gene>
    <name evidence="1" type="ORF">CspeluHIS016_0502770</name>
</gene>
<reference evidence="1" key="1">
    <citation type="journal article" date="2023" name="BMC Genomics">
        <title>Chromosome-level genome assemblies of Cutaneotrichosporon spp. (Trichosporonales, Basidiomycota) reveal imbalanced evolution between nucleotide sequences and chromosome synteny.</title>
        <authorList>
            <person name="Kobayashi Y."/>
            <person name="Kayamori A."/>
            <person name="Aoki K."/>
            <person name="Shiwa Y."/>
            <person name="Matsutani M."/>
            <person name="Fujita N."/>
            <person name="Sugita T."/>
            <person name="Iwasaki W."/>
            <person name="Tanaka N."/>
            <person name="Takashima M."/>
        </authorList>
    </citation>
    <scope>NUCLEOTIDE SEQUENCE</scope>
    <source>
        <strain evidence="1">HIS016</strain>
    </source>
</reference>
<comment type="caution">
    <text evidence="1">The sequence shown here is derived from an EMBL/GenBank/DDBJ whole genome shotgun (WGS) entry which is preliminary data.</text>
</comment>
<accession>A0AAD3TWK4</accession>
<protein>
    <submittedName>
        <fullName evidence="1">Uncharacterized protein</fullName>
    </submittedName>
</protein>
<dbReference type="EMBL" id="BTCM01000005">
    <property type="protein sequence ID" value="GMK58245.1"/>
    <property type="molecule type" value="Genomic_DNA"/>
</dbReference>
<name>A0AAD3TWK4_9TREE</name>
<dbReference type="AlphaFoldDB" id="A0AAD3TWK4"/>
<organism evidence="1 2">
    <name type="scientific">Cutaneotrichosporon spelunceum</name>
    <dbReference type="NCBI Taxonomy" id="1672016"/>
    <lineage>
        <taxon>Eukaryota</taxon>
        <taxon>Fungi</taxon>
        <taxon>Dikarya</taxon>
        <taxon>Basidiomycota</taxon>
        <taxon>Agaricomycotina</taxon>
        <taxon>Tremellomycetes</taxon>
        <taxon>Trichosporonales</taxon>
        <taxon>Trichosporonaceae</taxon>
        <taxon>Cutaneotrichosporon</taxon>
    </lineage>
</organism>
<keyword evidence="2" id="KW-1185">Reference proteome</keyword>